<sequence length="199" mass="21903">MATSTHNKIEQARLAAARKHGDILPLQILHRVRRMAADQGFVRRRNTSRATLAATQPKPIGDAPLVPSPGQEVGSGARPSYRDPQPVFTLMKKAIEERGWNSQVEVASVVTRWPEIVGEAFAAHCEVVDFTPDGTLTLQAKTVAWEKQIRSLLHHLDARLAQELGEGVVKEIVVNGPYVPSWKHGRLSVPGRGPRDTYG</sequence>
<gene>
    <name evidence="2" type="ORF">SAMN04489737_0453</name>
</gene>
<dbReference type="PANTHER" id="PTHR36456">
    <property type="entry name" value="UPF0232 PROTEIN SCO3875"/>
    <property type="match status" value="1"/>
</dbReference>
<evidence type="ECO:0000313" key="3">
    <source>
        <dbReference type="Proteomes" id="UP000214355"/>
    </source>
</evidence>
<dbReference type="EMBL" id="LT629804">
    <property type="protein sequence ID" value="SDU78380.1"/>
    <property type="molecule type" value="Genomic_DNA"/>
</dbReference>
<dbReference type="OrthoDB" id="5516926at2"/>
<reference evidence="3" key="1">
    <citation type="submission" date="2016-10" db="EMBL/GenBank/DDBJ databases">
        <authorList>
            <person name="Varghese N."/>
            <person name="Submissions S."/>
        </authorList>
    </citation>
    <scope>NUCLEOTIDE SEQUENCE [LARGE SCALE GENOMIC DNA]</scope>
    <source>
        <strain evidence="3">DSM 10002</strain>
    </source>
</reference>
<dbReference type="PANTHER" id="PTHR36456:SF1">
    <property type="entry name" value="UPF0232 PROTEIN SCO3875"/>
    <property type="match status" value="1"/>
</dbReference>
<proteinExistence type="predicted"/>
<keyword evidence="3" id="KW-1185">Reference proteome</keyword>
<accession>A0A1H2LBF8</accession>
<feature type="region of interest" description="Disordered" evidence="1">
    <location>
        <begin position="47"/>
        <end position="82"/>
    </location>
</feature>
<dbReference type="STRING" id="131112.SAMN04489737_0453"/>
<dbReference type="InterPro" id="IPR007922">
    <property type="entry name" value="DciA-like"/>
</dbReference>
<dbReference type="Pfam" id="PF05258">
    <property type="entry name" value="DciA"/>
    <property type="match status" value="1"/>
</dbReference>
<dbReference type="GeneID" id="65344203"/>
<dbReference type="RefSeq" id="WP_091279399.1">
    <property type="nucleotide sequence ID" value="NZ_JABAOR010000002.1"/>
</dbReference>
<dbReference type="AlphaFoldDB" id="A0A1H2LBF8"/>
<evidence type="ECO:0000256" key="1">
    <source>
        <dbReference type="SAM" id="MobiDB-lite"/>
    </source>
</evidence>
<name>A0A1H2LBF8_9ACTO</name>
<evidence type="ECO:0000313" key="2">
    <source>
        <dbReference type="EMBL" id="SDU78380.1"/>
    </source>
</evidence>
<dbReference type="Proteomes" id="UP000214355">
    <property type="component" value="Chromosome I"/>
</dbReference>
<organism evidence="2 3">
    <name type="scientific">Arcanobacterium phocae</name>
    <dbReference type="NCBI Taxonomy" id="131112"/>
    <lineage>
        <taxon>Bacteria</taxon>
        <taxon>Bacillati</taxon>
        <taxon>Actinomycetota</taxon>
        <taxon>Actinomycetes</taxon>
        <taxon>Actinomycetales</taxon>
        <taxon>Actinomycetaceae</taxon>
        <taxon>Arcanobacterium</taxon>
    </lineage>
</organism>
<evidence type="ECO:0008006" key="4">
    <source>
        <dbReference type="Google" id="ProtNLM"/>
    </source>
</evidence>
<protein>
    <recommendedName>
        <fullName evidence="4">DUF721 domain-containing protein</fullName>
    </recommendedName>
</protein>